<comment type="caution">
    <text evidence="7">The sequence shown here is derived from an EMBL/GenBank/DDBJ whole genome shotgun (WGS) entry which is preliminary data.</text>
</comment>
<dbReference type="InterPro" id="IPR006202">
    <property type="entry name" value="Neur_chan_lig-bd"/>
</dbReference>
<dbReference type="Gene3D" id="1.20.58.390">
    <property type="entry name" value="Neurotransmitter-gated ion-channel transmembrane domain"/>
    <property type="match status" value="1"/>
</dbReference>
<name>A0AAW0ULX7_SCYPA</name>
<dbReference type="GO" id="GO:0016020">
    <property type="term" value="C:membrane"/>
    <property type="evidence" value="ECO:0007669"/>
    <property type="project" value="UniProtKB-SubCell"/>
</dbReference>
<dbReference type="PANTHER" id="PTHR18945">
    <property type="entry name" value="NEUROTRANSMITTER GATED ION CHANNEL"/>
    <property type="match status" value="1"/>
</dbReference>
<protein>
    <recommendedName>
        <fullName evidence="6">Neurotransmitter-gated ion-channel ligand-binding domain-containing protein</fullName>
    </recommendedName>
</protein>
<dbReference type="InterPro" id="IPR038050">
    <property type="entry name" value="Neuro_actylchol_rec"/>
</dbReference>
<gene>
    <name evidence="7" type="ORF">O3P69_002704</name>
</gene>
<evidence type="ECO:0000256" key="4">
    <source>
        <dbReference type="ARBA" id="ARBA00023136"/>
    </source>
</evidence>
<evidence type="ECO:0000256" key="5">
    <source>
        <dbReference type="SAM" id="Phobius"/>
    </source>
</evidence>
<dbReference type="SUPFAM" id="SSF63712">
    <property type="entry name" value="Nicotinic receptor ligand binding domain-like"/>
    <property type="match status" value="1"/>
</dbReference>
<evidence type="ECO:0000313" key="8">
    <source>
        <dbReference type="Proteomes" id="UP001487740"/>
    </source>
</evidence>
<keyword evidence="8" id="KW-1185">Reference proteome</keyword>
<dbReference type="CDD" id="cd18989">
    <property type="entry name" value="LGIC_ECD_cation"/>
    <property type="match status" value="1"/>
</dbReference>
<evidence type="ECO:0000313" key="7">
    <source>
        <dbReference type="EMBL" id="KAK8401127.1"/>
    </source>
</evidence>
<reference evidence="7 8" key="1">
    <citation type="submission" date="2023-03" db="EMBL/GenBank/DDBJ databases">
        <title>High-quality genome of Scylla paramamosain provides insights in environmental adaptation.</title>
        <authorList>
            <person name="Zhang L."/>
        </authorList>
    </citation>
    <scope>NUCLEOTIDE SEQUENCE [LARGE SCALE GENOMIC DNA]</scope>
    <source>
        <strain evidence="7">LZ_2023a</strain>
        <tissue evidence="7">Muscle</tissue>
    </source>
</reference>
<evidence type="ECO:0000256" key="2">
    <source>
        <dbReference type="ARBA" id="ARBA00022692"/>
    </source>
</evidence>
<dbReference type="Pfam" id="PF02931">
    <property type="entry name" value="Neur_chan_LBD"/>
    <property type="match status" value="1"/>
</dbReference>
<dbReference type="SUPFAM" id="SSF90112">
    <property type="entry name" value="Neurotransmitter-gated ion-channel transmembrane pore"/>
    <property type="match status" value="1"/>
</dbReference>
<feature type="transmembrane region" description="Helical" evidence="5">
    <location>
        <begin position="287"/>
        <end position="306"/>
    </location>
</feature>
<dbReference type="AlphaFoldDB" id="A0AAW0ULX7"/>
<keyword evidence="2 5" id="KW-0812">Transmembrane</keyword>
<dbReference type="GO" id="GO:0005230">
    <property type="term" value="F:extracellular ligand-gated monoatomic ion channel activity"/>
    <property type="evidence" value="ECO:0007669"/>
    <property type="project" value="InterPro"/>
</dbReference>
<evidence type="ECO:0000256" key="1">
    <source>
        <dbReference type="ARBA" id="ARBA00004141"/>
    </source>
</evidence>
<feature type="domain" description="Neurotransmitter-gated ion-channel ligand-binding" evidence="6">
    <location>
        <begin position="44"/>
        <end position="254"/>
    </location>
</feature>
<dbReference type="InterPro" id="IPR036734">
    <property type="entry name" value="Neur_chan_lig-bd_sf"/>
</dbReference>
<keyword evidence="4 5" id="KW-0472">Membrane</keyword>
<dbReference type="EMBL" id="JARAKH010000009">
    <property type="protein sequence ID" value="KAK8401127.1"/>
    <property type="molecule type" value="Genomic_DNA"/>
</dbReference>
<dbReference type="FunFam" id="2.70.170.10:FF:000028">
    <property type="entry name" value="AcetylCholine Receptor"/>
    <property type="match status" value="1"/>
</dbReference>
<proteinExistence type="predicted"/>
<keyword evidence="3 5" id="KW-1133">Transmembrane helix</keyword>
<organism evidence="7 8">
    <name type="scientific">Scylla paramamosain</name>
    <name type="common">Mud crab</name>
    <dbReference type="NCBI Taxonomy" id="85552"/>
    <lineage>
        <taxon>Eukaryota</taxon>
        <taxon>Metazoa</taxon>
        <taxon>Ecdysozoa</taxon>
        <taxon>Arthropoda</taxon>
        <taxon>Crustacea</taxon>
        <taxon>Multicrustacea</taxon>
        <taxon>Malacostraca</taxon>
        <taxon>Eumalacostraca</taxon>
        <taxon>Eucarida</taxon>
        <taxon>Decapoda</taxon>
        <taxon>Pleocyemata</taxon>
        <taxon>Brachyura</taxon>
        <taxon>Eubrachyura</taxon>
        <taxon>Portunoidea</taxon>
        <taxon>Portunidae</taxon>
        <taxon>Portuninae</taxon>
        <taxon>Scylla</taxon>
    </lineage>
</organism>
<sequence>MALIDITISSDYLYWKTCPVCDKSKELAECSVRLKSRWRTEMILKSQLLHEYDHTSLPPPVTYPTVVGIRVMLLQITVDEKQENVLADAWLICEWKDPRLTWDPSKYMNISYVDLPHSAIWKPDISMYNSPESAAFQDLGESLANVSHTGQVHIVAGIKMQYFCVVDLTYWPHDNHNCTLQMGSWRYNKAGIDLELVEDKPRMEALTRLNPDGGNLTRGWWRLVNSSMARYEEHFDCCPDPFVSIRMYLVLTRDAPAFQWTVKMPVVALCILTFIMFLLPPCAGEKLIFGGICLILDVLFIAYSSITVSHAPSHTPLIVELVCQQLLLTVASVVVTAITTRLARDPHATPLSSQVTTCLHLMSVCLCLNNYRSLIVPSPWQSMRNYNASVKTEEVEMGENGRAQLFSNTNNSNASSPQAANHMLSSPSSSSSSYSGLDYLLLAAAIDRLCLVIFVLIFIINMLTYSSVL</sequence>
<dbReference type="InterPro" id="IPR036719">
    <property type="entry name" value="Neuro-gated_channel_TM_sf"/>
</dbReference>
<dbReference type="GO" id="GO:0004888">
    <property type="term" value="F:transmembrane signaling receptor activity"/>
    <property type="evidence" value="ECO:0007669"/>
    <property type="project" value="InterPro"/>
</dbReference>
<evidence type="ECO:0000259" key="6">
    <source>
        <dbReference type="Pfam" id="PF02931"/>
    </source>
</evidence>
<feature type="transmembrane region" description="Helical" evidence="5">
    <location>
        <begin position="260"/>
        <end position="280"/>
    </location>
</feature>
<evidence type="ECO:0000256" key="3">
    <source>
        <dbReference type="ARBA" id="ARBA00022989"/>
    </source>
</evidence>
<feature type="transmembrane region" description="Helical" evidence="5">
    <location>
        <begin position="439"/>
        <end position="463"/>
    </location>
</feature>
<dbReference type="Gene3D" id="2.70.170.10">
    <property type="entry name" value="Neurotransmitter-gated ion-channel ligand-binding domain"/>
    <property type="match status" value="1"/>
</dbReference>
<dbReference type="PRINTS" id="PR00252">
    <property type="entry name" value="NRIONCHANNEL"/>
</dbReference>
<comment type="subcellular location">
    <subcellularLocation>
        <location evidence="1">Membrane</location>
        <topology evidence="1">Multi-pass membrane protein</topology>
    </subcellularLocation>
</comment>
<dbReference type="Proteomes" id="UP001487740">
    <property type="component" value="Unassembled WGS sequence"/>
</dbReference>
<dbReference type="InterPro" id="IPR006201">
    <property type="entry name" value="Neur_channel"/>
</dbReference>
<accession>A0AAW0ULX7</accession>
<feature type="transmembrane region" description="Helical" evidence="5">
    <location>
        <begin position="326"/>
        <end position="343"/>
    </location>
</feature>